<dbReference type="InterPro" id="IPR003594">
    <property type="entry name" value="HATPase_dom"/>
</dbReference>
<dbReference type="Gene3D" id="3.30.565.10">
    <property type="entry name" value="Histidine kinase-like ATPase, C-terminal domain"/>
    <property type="match status" value="1"/>
</dbReference>
<dbReference type="GO" id="GO:0005524">
    <property type="term" value="F:ATP binding"/>
    <property type="evidence" value="ECO:0007669"/>
    <property type="project" value="UniProtKB-KW"/>
</dbReference>
<keyword evidence="1" id="KW-0808">Transferase</keyword>
<name>A0A419A673_9RHOB</name>
<proteinExistence type="predicted"/>
<dbReference type="SUPFAM" id="SSF55874">
    <property type="entry name" value="ATPase domain of HSP90 chaperone/DNA topoisomerase II/histidine kinase"/>
    <property type="match status" value="1"/>
</dbReference>
<evidence type="ECO:0000256" key="1">
    <source>
        <dbReference type="ARBA" id="ARBA00022527"/>
    </source>
</evidence>
<dbReference type="PANTHER" id="PTHR35526">
    <property type="entry name" value="ANTI-SIGMA-F FACTOR RSBW-RELATED"/>
    <property type="match status" value="1"/>
</dbReference>
<dbReference type="PANTHER" id="PTHR35526:SF3">
    <property type="entry name" value="ANTI-SIGMA-F FACTOR RSBW"/>
    <property type="match status" value="1"/>
</dbReference>
<feature type="domain" description="Histidine kinase/HSP90-like ATPase" evidence="2">
    <location>
        <begin position="28"/>
        <end position="156"/>
    </location>
</feature>
<keyword evidence="3" id="KW-0547">Nucleotide-binding</keyword>
<organism evidence="3 4">
    <name type="scientific">Paracoccus siganidrum</name>
    <dbReference type="NCBI Taxonomy" id="1276757"/>
    <lineage>
        <taxon>Bacteria</taxon>
        <taxon>Pseudomonadati</taxon>
        <taxon>Pseudomonadota</taxon>
        <taxon>Alphaproteobacteria</taxon>
        <taxon>Rhodobacterales</taxon>
        <taxon>Paracoccaceae</taxon>
        <taxon>Paracoccus</taxon>
    </lineage>
</organism>
<dbReference type="Proteomes" id="UP000283587">
    <property type="component" value="Unassembled WGS sequence"/>
</dbReference>
<dbReference type="EMBL" id="QZEW01000048">
    <property type="protein sequence ID" value="RJL12544.1"/>
    <property type="molecule type" value="Genomic_DNA"/>
</dbReference>
<accession>A0A419A673</accession>
<dbReference type="RefSeq" id="WP_119898473.1">
    <property type="nucleotide sequence ID" value="NZ_QNRC01000007.1"/>
</dbReference>
<keyword evidence="3" id="KW-0067">ATP-binding</keyword>
<dbReference type="GO" id="GO:0004674">
    <property type="term" value="F:protein serine/threonine kinase activity"/>
    <property type="evidence" value="ECO:0007669"/>
    <property type="project" value="UniProtKB-KW"/>
</dbReference>
<evidence type="ECO:0000313" key="3">
    <source>
        <dbReference type="EMBL" id="RJL12544.1"/>
    </source>
</evidence>
<sequence length="168" mass="18685">MTSTRRQNADTKGRIAARTQPMFNRVLPAHPAAVRDTLGDIRRRFAAEVGEDTLARLELVLAEVMNNVTEHGAGISVEDDPRRAPSIHISIVRHVSGLCCAITDDGASLPDDCLQPRCLPSLTQPELPEGGWGWYLIQDLTQALCYFREDQRNYLAFSVPFSEEARPL</sequence>
<evidence type="ECO:0000259" key="2">
    <source>
        <dbReference type="Pfam" id="PF13581"/>
    </source>
</evidence>
<comment type="caution">
    <text evidence="3">The sequence shown here is derived from an EMBL/GenBank/DDBJ whole genome shotgun (WGS) entry which is preliminary data.</text>
</comment>
<dbReference type="AlphaFoldDB" id="A0A419A673"/>
<dbReference type="Pfam" id="PF13581">
    <property type="entry name" value="HATPase_c_2"/>
    <property type="match status" value="1"/>
</dbReference>
<gene>
    <name evidence="3" type="ORF">D3P05_12355</name>
</gene>
<dbReference type="OrthoDB" id="9792240at2"/>
<keyword evidence="4" id="KW-1185">Reference proteome</keyword>
<dbReference type="InterPro" id="IPR036890">
    <property type="entry name" value="HATPase_C_sf"/>
</dbReference>
<protein>
    <submittedName>
        <fullName evidence="3">ATP-binding protein</fullName>
    </submittedName>
</protein>
<dbReference type="CDD" id="cd16936">
    <property type="entry name" value="HATPase_RsbW-like"/>
    <property type="match status" value="1"/>
</dbReference>
<evidence type="ECO:0000313" key="4">
    <source>
        <dbReference type="Proteomes" id="UP000283587"/>
    </source>
</evidence>
<keyword evidence="1" id="KW-0418">Kinase</keyword>
<keyword evidence="1" id="KW-0723">Serine/threonine-protein kinase</keyword>
<reference evidence="4" key="1">
    <citation type="submission" date="2018-09" db="EMBL/GenBank/DDBJ databases">
        <title>Paracoccus onubensis nov. sp. a moderate halophilic bacterium isolated from Gruta de las Maravillas (Aracena, Spain).</title>
        <authorList>
            <person name="Jurado V."/>
            <person name="Gutierrez-Patricio S."/>
            <person name="Gonzalez-Pimentel J.L."/>
            <person name="Miller A.Z."/>
            <person name="Laiz L."/>
            <person name="Saiz-Jimenez C."/>
        </authorList>
    </citation>
    <scope>NUCLEOTIDE SEQUENCE [LARGE SCALE GENOMIC DNA]</scope>
    <source>
        <strain evidence="4">DSM 26381</strain>
    </source>
</reference>
<dbReference type="InterPro" id="IPR050267">
    <property type="entry name" value="Anti-sigma-factor_SerPK"/>
</dbReference>